<evidence type="ECO:0000313" key="2">
    <source>
        <dbReference type="EMBL" id="PIB73048.1"/>
    </source>
</evidence>
<accession>A0A2G5P3L1</accession>
<dbReference type="NCBIfam" id="NF033539">
    <property type="entry name" value="transpos_IS1380"/>
    <property type="match status" value="1"/>
</dbReference>
<reference evidence="2 3" key="1">
    <citation type="journal article" date="2017" name="Infect. Genet. Evol.">
        <title>The new phylogeny of the genus Mycobacterium: The old and the news.</title>
        <authorList>
            <person name="Tortoli E."/>
            <person name="Fedrizzi T."/>
            <person name="Meehan C.J."/>
            <person name="Trovato A."/>
            <person name="Grottola A."/>
            <person name="Giacobazzi E."/>
            <person name="Serpini G.F."/>
            <person name="Tagliazucchi S."/>
            <person name="Fabio A."/>
            <person name="Bettua C."/>
            <person name="Bertorelli R."/>
            <person name="Frascaro F."/>
            <person name="De Sanctis V."/>
            <person name="Pecorari M."/>
            <person name="Jousson O."/>
            <person name="Segata N."/>
            <person name="Cirillo D.M."/>
        </authorList>
    </citation>
    <scope>NUCLEOTIDE SEQUENCE [LARGE SCALE GENOMIC DNA]</scope>
    <source>
        <strain evidence="2 3">CIP1034565</strain>
    </source>
</reference>
<sequence>MKKSTSSYPALSVEATGTGIVSHAGAVLLTRTADATGLSSTLTRALTPWRKPLATHDPGKVLLDLAISLAVGGDCLADIAVLREQPAVFGRVASDPTVSRLIATLAADAPAALSAIDSARAQARATAWAAAGDNAPDHGRTVADPLAIDIDATLVTAHSDKESAAPTYKRGYGFHPLCAFADHGPDGTGEPLAIMLRSGNAGANTAADHKTVLQQALEQIPGISGYRVGKTVLVRTDTAGGTHEFLNYLHARRLAYSVGFGLTETIAAAVDQIPEQAWTPAYDSAGGVRDGAWVAELTGLIPLAGWPPGMRVIIRKERPHPGAQLRFTDRNGLRLTAFATNTARGQVPDLELRHRRRARCEDRIRAAKDTGLANLPLHGFDQNRIWCALVQLACELTAWTQMITLAGHQARRWEPKRLRLRLFSVAARITRHARRTRLPLSATAPWSELLVTATAKLQPG</sequence>
<gene>
    <name evidence="2" type="ORF">CQY22_018510</name>
</gene>
<evidence type="ECO:0000259" key="1">
    <source>
        <dbReference type="Pfam" id="PF13701"/>
    </source>
</evidence>
<proteinExistence type="predicted"/>
<comment type="caution">
    <text evidence="2">The sequence shown here is derived from an EMBL/GenBank/DDBJ whole genome shotgun (WGS) entry which is preliminary data.</text>
</comment>
<organism evidence="2 3">
    <name type="scientific">Mycolicibacterium brumae</name>
    <dbReference type="NCBI Taxonomy" id="85968"/>
    <lineage>
        <taxon>Bacteria</taxon>
        <taxon>Bacillati</taxon>
        <taxon>Actinomycetota</taxon>
        <taxon>Actinomycetes</taxon>
        <taxon>Mycobacteriales</taxon>
        <taxon>Mycobacteriaceae</taxon>
        <taxon>Mycolicibacterium</taxon>
    </lineage>
</organism>
<dbReference type="AlphaFoldDB" id="A0A2G5P3L1"/>
<dbReference type="Pfam" id="PF13701">
    <property type="entry name" value="DDE_Tnp_1_4"/>
    <property type="match status" value="1"/>
</dbReference>
<protein>
    <submittedName>
        <fullName evidence="2">IS1380 family transposase</fullName>
    </submittedName>
</protein>
<dbReference type="OrthoDB" id="3254802at2"/>
<dbReference type="Proteomes" id="UP000230551">
    <property type="component" value="Unassembled WGS sequence"/>
</dbReference>
<name>A0A2G5P3L1_9MYCO</name>
<dbReference type="InterPro" id="IPR047960">
    <property type="entry name" value="Transpos_IS1380"/>
</dbReference>
<dbReference type="InterPro" id="IPR025668">
    <property type="entry name" value="Tnp_DDE_dom"/>
</dbReference>
<keyword evidence="3" id="KW-1185">Reference proteome</keyword>
<dbReference type="STRING" id="85968.GCA_900073015_03389"/>
<dbReference type="RefSeq" id="WP_099541447.1">
    <property type="nucleotide sequence ID" value="NZ_CP104302.1"/>
</dbReference>
<dbReference type="EMBL" id="PDCN02000058">
    <property type="protein sequence ID" value="PIB73048.1"/>
    <property type="molecule type" value="Genomic_DNA"/>
</dbReference>
<feature type="domain" description="Transposase DDE" evidence="1">
    <location>
        <begin position="5"/>
        <end position="458"/>
    </location>
</feature>
<evidence type="ECO:0000313" key="3">
    <source>
        <dbReference type="Proteomes" id="UP000230551"/>
    </source>
</evidence>